<evidence type="ECO:0000256" key="1">
    <source>
        <dbReference type="ARBA" id="ARBA00023125"/>
    </source>
</evidence>
<sequence>MSDYHIQFIRNLKFFRKQKGFSQSEFAERCDVSNGTIGNIECGAAKPSFDLILVMAAVLEIPPARLFADPAAEKEPAAEILSHEAKALVIRTVTDALNLL</sequence>
<dbReference type="SUPFAM" id="SSF47413">
    <property type="entry name" value="lambda repressor-like DNA-binding domains"/>
    <property type="match status" value="1"/>
</dbReference>
<name>F4LN21_TREBD</name>
<evidence type="ECO:0000313" key="4">
    <source>
        <dbReference type="Proteomes" id="UP000006546"/>
    </source>
</evidence>
<dbReference type="GO" id="GO:0003700">
    <property type="term" value="F:DNA-binding transcription factor activity"/>
    <property type="evidence" value="ECO:0007669"/>
    <property type="project" value="TreeGrafter"/>
</dbReference>
<feature type="domain" description="HTH cro/C1-type" evidence="2">
    <location>
        <begin position="12"/>
        <end position="66"/>
    </location>
</feature>
<dbReference type="AlphaFoldDB" id="F4LN21"/>
<dbReference type="GO" id="GO:0005829">
    <property type="term" value="C:cytosol"/>
    <property type="evidence" value="ECO:0007669"/>
    <property type="project" value="TreeGrafter"/>
</dbReference>
<dbReference type="CDD" id="cd00093">
    <property type="entry name" value="HTH_XRE"/>
    <property type="match status" value="1"/>
</dbReference>
<dbReference type="InterPro" id="IPR010982">
    <property type="entry name" value="Lambda_DNA-bd_dom_sf"/>
</dbReference>
<dbReference type="HOGENOM" id="CLU_2304784_0_0_12"/>
<evidence type="ECO:0000313" key="3">
    <source>
        <dbReference type="EMBL" id="AEE15807.1"/>
    </source>
</evidence>
<keyword evidence="4" id="KW-1185">Reference proteome</keyword>
<dbReference type="GO" id="GO:0003677">
    <property type="term" value="F:DNA binding"/>
    <property type="evidence" value="ECO:0007669"/>
    <property type="project" value="UniProtKB-KW"/>
</dbReference>
<dbReference type="RefSeq" id="WP_013757526.1">
    <property type="nucleotide sequence ID" value="NC_015500.1"/>
</dbReference>
<dbReference type="KEGG" id="tbe:Trebr_0360"/>
<dbReference type="InterPro" id="IPR050807">
    <property type="entry name" value="TransReg_Diox_bact_type"/>
</dbReference>
<evidence type="ECO:0000259" key="2">
    <source>
        <dbReference type="PROSITE" id="PS50943"/>
    </source>
</evidence>
<dbReference type="PANTHER" id="PTHR46797:SF1">
    <property type="entry name" value="METHYLPHOSPHONATE SYNTHASE"/>
    <property type="match status" value="1"/>
</dbReference>
<dbReference type="EMBL" id="CP002696">
    <property type="protein sequence ID" value="AEE15807.1"/>
    <property type="molecule type" value="Genomic_DNA"/>
</dbReference>
<dbReference type="PANTHER" id="PTHR46797">
    <property type="entry name" value="HTH-TYPE TRANSCRIPTIONAL REGULATOR"/>
    <property type="match status" value="1"/>
</dbReference>
<reference evidence="4" key="1">
    <citation type="submission" date="2011-04" db="EMBL/GenBank/DDBJ databases">
        <title>The complete genome of Treponema brennaborense DSM 12168.</title>
        <authorList>
            <person name="Lucas S."/>
            <person name="Han J."/>
            <person name="Lapidus A."/>
            <person name="Bruce D."/>
            <person name="Goodwin L."/>
            <person name="Pitluck S."/>
            <person name="Peters L."/>
            <person name="Kyrpides N."/>
            <person name="Mavromatis K."/>
            <person name="Ivanova N."/>
            <person name="Mikhailova N."/>
            <person name="Pagani I."/>
            <person name="Teshima H."/>
            <person name="Detter J.C."/>
            <person name="Tapia R."/>
            <person name="Han C."/>
            <person name="Land M."/>
            <person name="Hauser L."/>
            <person name="Markowitz V."/>
            <person name="Cheng J.-F."/>
            <person name="Hugenholtz P."/>
            <person name="Woyke T."/>
            <person name="Wu D."/>
            <person name="Gronow S."/>
            <person name="Wellnitz S."/>
            <person name="Brambilla E."/>
            <person name="Klenk H.-P."/>
            <person name="Eisen J.A."/>
        </authorList>
    </citation>
    <scope>NUCLEOTIDE SEQUENCE [LARGE SCALE GENOMIC DNA]</scope>
    <source>
        <strain evidence="4">DSM 12168 / CIP 105900 / DD5/3</strain>
    </source>
</reference>
<dbReference type="Gene3D" id="1.10.260.40">
    <property type="entry name" value="lambda repressor-like DNA-binding domains"/>
    <property type="match status" value="1"/>
</dbReference>
<dbReference type="PROSITE" id="PS50943">
    <property type="entry name" value="HTH_CROC1"/>
    <property type="match status" value="1"/>
</dbReference>
<dbReference type="InterPro" id="IPR001387">
    <property type="entry name" value="Cro/C1-type_HTH"/>
</dbReference>
<dbReference type="eggNOG" id="COG3620">
    <property type="taxonomic scope" value="Bacteria"/>
</dbReference>
<proteinExistence type="predicted"/>
<organism evidence="3 4">
    <name type="scientific">Treponema brennaborense (strain DSM 12168 / CIP 105900 / DD5/3)</name>
    <dbReference type="NCBI Taxonomy" id="906968"/>
    <lineage>
        <taxon>Bacteria</taxon>
        <taxon>Pseudomonadati</taxon>
        <taxon>Spirochaetota</taxon>
        <taxon>Spirochaetia</taxon>
        <taxon>Spirochaetales</taxon>
        <taxon>Treponemataceae</taxon>
        <taxon>Treponema</taxon>
    </lineage>
</organism>
<dbReference type="Proteomes" id="UP000006546">
    <property type="component" value="Chromosome"/>
</dbReference>
<protein>
    <submittedName>
        <fullName evidence="3">Helix-turn-helix domain protein</fullName>
    </submittedName>
</protein>
<keyword evidence="1" id="KW-0238">DNA-binding</keyword>
<dbReference type="STRING" id="906968.Trebr_0360"/>
<dbReference type="SMART" id="SM00530">
    <property type="entry name" value="HTH_XRE"/>
    <property type="match status" value="1"/>
</dbReference>
<gene>
    <name evidence="3" type="ordered locus">Trebr_0360</name>
</gene>
<dbReference type="Pfam" id="PF01381">
    <property type="entry name" value="HTH_3"/>
    <property type="match status" value="1"/>
</dbReference>
<accession>F4LN21</accession>